<dbReference type="Proteomes" id="UP000736335">
    <property type="component" value="Unassembled WGS sequence"/>
</dbReference>
<dbReference type="AlphaFoldDB" id="A0A9P6H5S8"/>
<reference evidence="3" key="2">
    <citation type="submission" date="2020-11" db="EMBL/GenBank/DDBJ databases">
        <authorList>
            <consortium name="DOE Joint Genome Institute"/>
            <person name="Kuo A."/>
            <person name="Miyauchi S."/>
            <person name="Kiss E."/>
            <person name="Drula E."/>
            <person name="Kohler A."/>
            <person name="Sanchez-Garcia M."/>
            <person name="Andreopoulos B."/>
            <person name="Barry K.W."/>
            <person name="Bonito G."/>
            <person name="Buee M."/>
            <person name="Carver A."/>
            <person name="Chen C."/>
            <person name="Cichocki N."/>
            <person name="Clum A."/>
            <person name="Culley D."/>
            <person name="Crous P.W."/>
            <person name="Fauchery L."/>
            <person name="Girlanda M."/>
            <person name="Hayes R."/>
            <person name="Keri Z."/>
            <person name="Labutti K."/>
            <person name="Lipzen A."/>
            <person name="Lombard V."/>
            <person name="Magnuson J."/>
            <person name="Maillard F."/>
            <person name="Morin E."/>
            <person name="Murat C."/>
            <person name="Nolan M."/>
            <person name="Ohm R."/>
            <person name="Pangilinan J."/>
            <person name="Pereira M."/>
            <person name="Perotto S."/>
            <person name="Peter M."/>
            <person name="Riley R."/>
            <person name="Sitrit Y."/>
            <person name="Stielow B."/>
            <person name="Szollosi G."/>
            <person name="Zifcakova L."/>
            <person name="Stursova M."/>
            <person name="Spatafora J.W."/>
            <person name="Tedersoo L."/>
            <person name="Vaario L.-M."/>
            <person name="Yamada A."/>
            <person name="Yan M."/>
            <person name="Wang P."/>
            <person name="Xu J."/>
            <person name="Bruns T."/>
            <person name="Baldrian P."/>
            <person name="Vilgalys R."/>
            <person name="Henrissat B."/>
            <person name="Grigoriev I.V."/>
            <person name="Hibbett D."/>
            <person name="Nagy L.G."/>
            <person name="Martin F.M."/>
        </authorList>
    </citation>
    <scope>NUCLEOTIDE SEQUENCE</scope>
    <source>
        <strain evidence="3">UH-Tt-Lm1</strain>
    </source>
</reference>
<protein>
    <recommendedName>
        <fullName evidence="2">F-box domain-containing protein</fullName>
    </recommendedName>
</protein>
<gene>
    <name evidence="3" type="ORF">BJ322DRAFT_1088274</name>
</gene>
<dbReference type="SUPFAM" id="SSF81383">
    <property type="entry name" value="F-box domain"/>
    <property type="match status" value="1"/>
</dbReference>
<organism evidence="3 4">
    <name type="scientific">Thelephora terrestris</name>
    <dbReference type="NCBI Taxonomy" id="56493"/>
    <lineage>
        <taxon>Eukaryota</taxon>
        <taxon>Fungi</taxon>
        <taxon>Dikarya</taxon>
        <taxon>Basidiomycota</taxon>
        <taxon>Agaricomycotina</taxon>
        <taxon>Agaricomycetes</taxon>
        <taxon>Thelephorales</taxon>
        <taxon>Thelephoraceae</taxon>
        <taxon>Thelephora</taxon>
    </lineage>
</organism>
<feature type="domain" description="F-box" evidence="2">
    <location>
        <begin position="3"/>
        <end position="37"/>
    </location>
</feature>
<feature type="compositionally biased region" description="Acidic residues" evidence="1">
    <location>
        <begin position="300"/>
        <end position="351"/>
    </location>
</feature>
<keyword evidence="4" id="KW-1185">Reference proteome</keyword>
<comment type="caution">
    <text evidence="3">The sequence shown here is derived from an EMBL/GenBank/DDBJ whole genome shotgun (WGS) entry which is preliminary data.</text>
</comment>
<dbReference type="Pfam" id="PF00646">
    <property type="entry name" value="F-box"/>
    <property type="match status" value="1"/>
</dbReference>
<reference evidence="3" key="1">
    <citation type="journal article" date="2020" name="Nat. Commun.">
        <title>Large-scale genome sequencing of mycorrhizal fungi provides insights into the early evolution of symbiotic traits.</title>
        <authorList>
            <person name="Miyauchi S."/>
            <person name="Kiss E."/>
            <person name="Kuo A."/>
            <person name="Drula E."/>
            <person name="Kohler A."/>
            <person name="Sanchez-Garcia M."/>
            <person name="Morin E."/>
            <person name="Andreopoulos B."/>
            <person name="Barry K.W."/>
            <person name="Bonito G."/>
            <person name="Buee M."/>
            <person name="Carver A."/>
            <person name="Chen C."/>
            <person name="Cichocki N."/>
            <person name="Clum A."/>
            <person name="Culley D."/>
            <person name="Crous P.W."/>
            <person name="Fauchery L."/>
            <person name="Girlanda M."/>
            <person name="Hayes R.D."/>
            <person name="Keri Z."/>
            <person name="LaButti K."/>
            <person name="Lipzen A."/>
            <person name="Lombard V."/>
            <person name="Magnuson J."/>
            <person name="Maillard F."/>
            <person name="Murat C."/>
            <person name="Nolan M."/>
            <person name="Ohm R.A."/>
            <person name="Pangilinan J."/>
            <person name="Pereira M.F."/>
            <person name="Perotto S."/>
            <person name="Peter M."/>
            <person name="Pfister S."/>
            <person name="Riley R."/>
            <person name="Sitrit Y."/>
            <person name="Stielow J.B."/>
            <person name="Szollosi G."/>
            <person name="Zifcakova L."/>
            <person name="Stursova M."/>
            <person name="Spatafora J.W."/>
            <person name="Tedersoo L."/>
            <person name="Vaario L.M."/>
            <person name="Yamada A."/>
            <person name="Yan M."/>
            <person name="Wang P."/>
            <person name="Xu J."/>
            <person name="Bruns T."/>
            <person name="Baldrian P."/>
            <person name="Vilgalys R."/>
            <person name="Dunand C."/>
            <person name="Henrissat B."/>
            <person name="Grigoriev I.V."/>
            <person name="Hibbett D."/>
            <person name="Nagy L.G."/>
            <person name="Martin F.M."/>
        </authorList>
    </citation>
    <scope>NUCLEOTIDE SEQUENCE</scope>
    <source>
        <strain evidence="3">UH-Tt-Lm1</strain>
    </source>
</reference>
<proteinExistence type="predicted"/>
<dbReference type="EMBL" id="WIUZ02000019">
    <property type="protein sequence ID" value="KAF9779612.1"/>
    <property type="molecule type" value="Genomic_DNA"/>
</dbReference>
<sequence>MPLPPELINRVLGYLSDDSESLRAMSLVSKAWASWCQVYLFKSIHLTPPALKGWLENISPEVDGPASHTRALTLEEYRLIPWINPQGLRFPLSNLASFSGVKSLSFLYWDATLLNGMSLEPYFSHFGKSLCVLSLQFCKLDPAVFFDLLSLLPNVDDLEITYPLPHPCAQSTVLGPPEITPNFRGSLSLVDLNTGHLILGALATLPLHFSTIRIKGCTFYEQGAYQLMLTKCRDTLVTLRFEESYRDRPLPDVSLESCNELQEVHVFLHSFMKIPRSLEILFPSISSQKLRKISLSSMEFVEDEEEEDGDIDENGDDEEDEDDEEEEDGDTDEDGDGDEDEDDEDRSEDEWSAQRARTIPWGSWDTILSPLAHQAHNAEGKLILQLNVRRASQKPFEPDHLLPKFSGHGGLINVNYIQSVTDIP</sequence>
<dbReference type="InterPro" id="IPR036047">
    <property type="entry name" value="F-box-like_dom_sf"/>
</dbReference>
<dbReference type="OrthoDB" id="2788229at2759"/>
<feature type="region of interest" description="Disordered" evidence="1">
    <location>
        <begin position="298"/>
        <end position="355"/>
    </location>
</feature>
<accession>A0A9P6H5S8</accession>
<evidence type="ECO:0000313" key="3">
    <source>
        <dbReference type="EMBL" id="KAF9779612.1"/>
    </source>
</evidence>
<evidence type="ECO:0000259" key="2">
    <source>
        <dbReference type="Pfam" id="PF00646"/>
    </source>
</evidence>
<evidence type="ECO:0000256" key="1">
    <source>
        <dbReference type="SAM" id="MobiDB-lite"/>
    </source>
</evidence>
<dbReference type="InterPro" id="IPR001810">
    <property type="entry name" value="F-box_dom"/>
</dbReference>
<name>A0A9P6H5S8_9AGAM</name>
<dbReference type="CDD" id="cd09917">
    <property type="entry name" value="F-box_SF"/>
    <property type="match status" value="1"/>
</dbReference>
<evidence type="ECO:0000313" key="4">
    <source>
        <dbReference type="Proteomes" id="UP000736335"/>
    </source>
</evidence>